<dbReference type="PROSITE" id="PS50851">
    <property type="entry name" value="CHEW"/>
    <property type="match status" value="1"/>
</dbReference>
<evidence type="ECO:0000259" key="1">
    <source>
        <dbReference type="PROSITE" id="PS50851"/>
    </source>
</evidence>
<evidence type="ECO:0000313" key="2">
    <source>
        <dbReference type="EMBL" id="MCL1123865.1"/>
    </source>
</evidence>
<dbReference type="EMBL" id="JAKIKS010000013">
    <property type="protein sequence ID" value="MCL1123865.1"/>
    <property type="molecule type" value="Genomic_DNA"/>
</dbReference>
<organism evidence="2 3">
    <name type="scientific">Shewanella surugensis</name>
    <dbReference type="NCBI Taxonomy" id="212020"/>
    <lineage>
        <taxon>Bacteria</taxon>
        <taxon>Pseudomonadati</taxon>
        <taxon>Pseudomonadota</taxon>
        <taxon>Gammaproteobacteria</taxon>
        <taxon>Alteromonadales</taxon>
        <taxon>Shewanellaceae</taxon>
        <taxon>Shewanella</taxon>
    </lineage>
</organism>
<feature type="domain" description="CheW-like" evidence="1">
    <location>
        <begin position="169"/>
        <end position="306"/>
    </location>
</feature>
<dbReference type="SMART" id="SM00260">
    <property type="entry name" value="CheW"/>
    <property type="match status" value="1"/>
</dbReference>
<proteinExistence type="predicted"/>
<name>A0ABT0L918_9GAMM</name>
<comment type="caution">
    <text evidence="2">The sequence shown here is derived from an EMBL/GenBank/DDBJ whole genome shotgun (WGS) entry which is preliminary data.</text>
</comment>
<dbReference type="InterPro" id="IPR002545">
    <property type="entry name" value="CheW-lke_dom"/>
</dbReference>
<dbReference type="PIRSF" id="PIRSF020479">
    <property type="entry name" value="UCP020479_CheW"/>
    <property type="match status" value="1"/>
</dbReference>
<evidence type="ECO:0000313" key="3">
    <source>
        <dbReference type="Proteomes" id="UP001203423"/>
    </source>
</evidence>
<protein>
    <submittedName>
        <fullName evidence="2">Chemotaxis protein CheW</fullName>
    </submittedName>
</protein>
<sequence>MSNLNDDAILDFFSTLLKDGTEYKPSVQAHSVSKKKVSGWWVGERETQVSDDNARLNKQALSALLSPVLSMERSPELTPVLVNKRRVSDSGKGEGSGSMALMINSASAKEKYSDADTLYDKQAEALYDNQATAIHGQAVETRNKELHHQAIISKAAQSVHVLFEQLDDEFQVLFFDLAGLILAVPLLDLGGIINIKRVNSIVGRPLWYLGMQEHRGSQINVVDTCAWVMPEKYEALAQTIEYKYIALLGQSQWGLAFNRIVKTSQLKKSQIQWCKSQGKRPWLAGVVREQMCGILDVKMFVDMLNQGVSCQESN</sequence>
<keyword evidence="3" id="KW-1185">Reference proteome</keyword>
<dbReference type="InterPro" id="IPR014506">
    <property type="entry name" value="UCP020479_CheW"/>
</dbReference>
<dbReference type="RefSeq" id="WP_248939149.1">
    <property type="nucleotide sequence ID" value="NZ_JAKIKS010000013.1"/>
</dbReference>
<dbReference type="SUPFAM" id="SSF50341">
    <property type="entry name" value="CheW-like"/>
    <property type="match status" value="1"/>
</dbReference>
<reference evidence="2 3" key="1">
    <citation type="submission" date="2022-01" db="EMBL/GenBank/DDBJ databases">
        <title>Whole genome-based taxonomy of the Shewanellaceae.</title>
        <authorList>
            <person name="Martin-Rodriguez A.J."/>
        </authorList>
    </citation>
    <scope>NUCLEOTIDE SEQUENCE [LARGE SCALE GENOMIC DNA]</scope>
    <source>
        <strain evidence="2 3">DSM 17177</strain>
    </source>
</reference>
<dbReference type="Pfam" id="PF01584">
    <property type="entry name" value="CheW"/>
    <property type="match status" value="1"/>
</dbReference>
<gene>
    <name evidence="2" type="ORF">L2764_05060</name>
</gene>
<dbReference type="InterPro" id="IPR036061">
    <property type="entry name" value="CheW-like_dom_sf"/>
</dbReference>
<accession>A0ABT0L918</accession>
<dbReference type="Proteomes" id="UP001203423">
    <property type="component" value="Unassembled WGS sequence"/>
</dbReference>